<sequence length="444" mass="51454">MELSDTYEKTLANYIKENKEFKIWTTSRVLPLIIDQVLRWGILFLYCRNFISLGLFISLQLFALTFITNLVIKQSNNSVKKKFQGKKIKNLTFAALPKKSSFYVLMFFIVLSWPASSLILMEFEFSSWFAKLIMMLLVILIVSIYQLGITVFSYSTNADSEIHFYPTDNNDYYCLDLDRFNELNGTSIESTDFKDISTEEIDKNDLDIVKMESKLQNMVNGVETYTLESIFIGTLSFSGFLTIVNSDKIQENINIFYSIDTKLIALYYEVINWHWVEAEKAIKDLTSGWNLFALIGIESLFCSALFIIVLALRIKFSTLIDRLNQSVKILNLFNSKEEELHLLKLQGVSNLDDRLSYLNKKIQNTLRNSKRVFKTAYPVFQYMGFSRNLGVICFYIILITSGLYFSNKISICIFAIIVLGYIAKILSMILDKQIIQKIVEKQHR</sequence>
<dbReference type="EMBL" id="CP002691">
    <property type="protein sequence ID" value="AEE50131.1"/>
    <property type="molecule type" value="Genomic_DNA"/>
</dbReference>
<protein>
    <submittedName>
        <fullName evidence="2">Uncharacterized protein</fullName>
    </submittedName>
</protein>
<reference evidence="2 3" key="1">
    <citation type="journal article" date="2011" name="Stand. Genomic Sci.">
        <title>Complete genome sequence of Haliscomenobacter hydrossis type strain (O).</title>
        <authorList>
            <consortium name="US DOE Joint Genome Institute (JGI-PGF)"/>
            <person name="Daligault H."/>
            <person name="Lapidus A."/>
            <person name="Zeytun A."/>
            <person name="Nolan M."/>
            <person name="Lucas S."/>
            <person name="Del Rio T.G."/>
            <person name="Tice H."/>
            <person name="Cheng J.F."/>
            <person name="Tapia R."/>
            <person name="Han C."/>
            <person name="Goodwin L."/>
            <person name="Pitluck S."/>
            <person name="Liolios K."/>
            <person name="Pagani I."/>
            <person name="Ivanova N."/>
            <person name="Huntemann M."/>
            <person name="Mavromatis K."/>
            <person name="Mikhailova N."/>
            <person name="Pati A."/>
            <person name="Chen A."/>
            <person name="Palaniappan K."/>
            <person name="Land M."/>
            <person name="Hauser L."/>
            <person name="Brambilla E.M."/>
            <person name="Rohde M."/>
            <person name="Verbarg S."/>
            <person name="Goker M."/>
            <person name="Bristow J."/>
            <person name="Eisen J.A."/>
            <person name="Markowitz V."/>
            <person name="Hugenholtz P."/>
            <person name="Kyrpides N.C."/>
            <person name="Klenk H.P."/>
            <person name="Woyke T."/>
        </authorList>
    </citation>
    <scope>NUCLEOTIDE SEQUENCE [LARGE SCALE GENOMIC DNA]</scope>
    <source>
        <strain evidence="3">ATCC 27775 / DSM 1100 / LMG 10767 / O</strain>
    </source>
</reference>
<dbReference type="AlphaFoldDB" id="F4KT61"/>
<reference key="2">
    <citation type="submission" date="2011-04" db="EMBL/GenBank/DDBJ databases">
        <title>Complete sequence of chromosome of Haliscomenobacter hydrossis DSM 1100.</title>
        <authorList>
            <consortium name="US DOE Joint Genome Institute (JGI-PGF)"/>
            <person name="Lucas S."/>
            <person name="Han J."/>
            <person name="Lapidus A."/>
            <person name="Bruce D."/>
            <person name="Goodwin L."/>
            <person name="Pitluck S."/>
            <person name="Peters L."/>
            <person name="Kyrpides N."/>
            <person name="Mavromatis K."/>
            <person name="Ivanova N."/>
            <person name="Ovchinnikova G."/>
            <person name="Pagani I."/>
            <person name="Daligault H."/>
            <person name="Detter J.C."/>
            <person name="Han C."/>
            <person name="Land M."/>
            <person name="Hauser L."/>
            <person name="Markowitz V."/>
            <person name="Cheng J.-F."/>
            <person name="Hugenholtz P."/>
            <person name="Woyke T."/>
            <person name="Wu D."/>
            <person name="Verbarg S."/>
            <person name="Frueling A."/>
            <person name="Brambilla E."/>
            <person name="Klenk H.-P."/>
            <person name="Eisen J.A."/>
        </authorList>
    </citation>
    <scope>NUCLEOTIDE SEQUENCE</scope>
    <source>
        <strain>DSM 1100</strain>
    </source>
</reference>
<keyword evidence="3" id="KW-1185">Reference proteome</keyword>
<feature type="transmembrane region" description="Helical" evidence="1">
    <location>
        <begin position="388"/>
        <end position="405"/>
    </location>
</feature>
<feature type="transmembrane region" description="Helical" evidence="1">
    <location>
        <begin position="291"/>
        <end position="312"/>
    </location>
</feature>
<dbReference type="HOGENOM" id="CLU_616442_0_0_10"/>
<dbReference type="KEGG" id="hhy:Halhy_2251"/>
<feature type="transmembrane region" description="Helical" evidence="1">
    <location>
        <begin position="102"/>
        <end position="120"/>
    </location>
</feature>
<feature type="transmembrane region" description="Helical" evidence="1">
    <location>
        <begin position="411"/>
        <end position="430"/>
    </location>
</feature>
<evidence type="ECO:0000313" key="3">
    <source>
        <dbReference type="Proteomes" id="UP000008461"/>
    </source>
</evidence>
<proteinExistence type="predicted"/>
<feature type="transmembrane region" description="Helical" evidence="1">
    <location>
        <begin position="50"/>
        <end position="72"/>
    </location>
</feature>
<evidence type="ECO:0000256" key="1">
    <source>
        <dbReference type="SAM" id="Phobius"/>
    </source>
</evidence>
<accession>F4KT61</accession>
<evidence type="ECO:0000313" key="2">
    <source>
        <dbReference type="EMBL" id="AEE50131.1"/>
    </source>
</evidence>
<gene>
    <name evidence="2" type="ordered locus">Halhy_2251</name>
</gene>
<dbReference type="eggNOG" id="ENOG5033599">
    <property type="taxonomic scope" value="Bacteria"/>
</dbReference>
<dbReference type="OrthoDB" id="1522752at2"/>
<feature type="transmembrane region" description="Helical" evidence="1">
    <location>
        <begin position="132"/>
        <end position="154"/>
    </location>
</feature>
<keyword evidence="1" id="KW-0812">Transmembrane</keyword>
<keyword evidence="1" id="KW-1133">Transmembrane helix</keyword>
<dbReference type="Proteomes" id="UP000008461">
    <property type="component" value="Chromosome"/>
</dbReference>
<dbReference type="RefSeq" id="WP_013764683.1">
    <property type="nucleotide sequence ID" value="NC_015510.1"/>
</dbReference>
<name>F4KT61_HALH1</name>
<organism evidence="2 3">
    <name type="scientific">Haliscomenobacter hydrossis (strain ATCC 27775 / DSM 1100 / LMG 10767 / O)</name>
    <dbReference type="NCBI Taxonomy" id="760192"/>
    <lineage>
        <taxon>Bacteria</taxon>
        <taxon>Pseudomonadati</taxon>
        <taxon>Bacteroidota</taxon>
        <taxon>Saprospiria</taxon>
        <taxon>Saprospirales</taxon>
        <taxon>Haliscomenobacteraceae</taxon>
        <taxon>Haliscomenobacter</taxon>
    </lineage>
</organism>
<keyword evidence="1" id="KW-0472">Membrane</keyword>